<reference evidence="3 4" key="1">
    <citation type="submission" date="2018-05" db="EMBL/GenBank/DDBJ databases">
        <title>Streptomyces venezuelae.</title>
        <authorList>
            <person name="Kim W."/>
            <person name="Lee N."/>
            <person name="Cho B.-K."/>
        </authorList>
    </citation>
    <scope>NUCLEOTIDE SEQUENCE [LARGE SCALE GENOMIC DNA]</scope>
    <source>
        <strain evidence="3 4">ATCC 21782</strain>
    </source>
</reference>
<proteinExistence type="predicted"/>
<feature type="transmembrane region" description="Helical" evidence="1">
    <location>
        <begin position="30"/>
        <end position="53"/>
    </location>
</feature>
<feature type="transmembrane region" description="Helical" evidence="1">
    <location>
        <begin position="211"/>
        <end position="230"/>
    </location>
</feature>
<dbReference type="Proteomes" id="UP000325211">
    <property type="component" value="Chromosome"/>
</dbReference>
<dbReference type="Pfam" id="PF20182">
    <property type="entry name" value="DUF6545"/>
    <property type="match status" value="1"/>
</dbReference>
<keyword evidence="1" id="KW-0812">Transmembrane</keyword>
<name>A0A5P2D1K3_STRVZ</name>
<evidence type="ECO:0000259" key="2">
    <source>
        <dbReference type="Pfam" id="PF20182"/>
    </source>
</evidence>
<dbReference type="NCBIfam" id="NF042915">
    <property type="entry name" value="MAB_1171c_fam"/>
    <property type="match status" value="1"/>
</dbReference>
<dbReference type="EMBL" id="CP029190">
    <property type="protein sequence ID" value="QES47231.1"/>
    <property type="molecule type" value="Genomic_DNA"/>
</dbReference>
<organism evidence="3 4">
    <name type="scientific">Streptomyces venezuelae</name>
    <dbReference type="NCBI Taxonomy" id="54571"/>
    <lineage>
        <taxon>Bacteria</taxon>
        <taxon>Bacillati</taxon>
        <taxon>Actinomycetota</taxon>
        <taxon>Actinomycetes</taxon>
        <taxon>Kitasatosporales</taxon>
        <taxon>Streptomycetaceae</taxon>
        <taxon>Streptomyces</taxon>
    </lineage>
</organism>
<feature type="domain" description="DUF6545" evidence="2">
    <location>
        <begin position="236"/>
        <end position="369"/>
    </location>
</feature>
<dbReference type="AlphaFoldDB" id="A0A5P2D1K3"/>
<sequence length="389" mass="42981">MFDILLVPPLWLYVLGRARSLRVVPRRARILWIMWLIWAVTVTMGVPAVRRILDSAVGLQSFTNLPVHMLSLCAMAAFFEFVRESTGGRHPSGAWPRWTLLGIAEVGLAATFLNAPLPDGETDLVTQTHVPMLQAYWTFFLSYIVFGVVSALRLCWRYGRLASPGPSRTSMTLLGIGSCLGLLYVLHRLAYLVAAIAGWHNTAGVTATTQVLLGCTLAALMAGMSWPTLADRLRRRRLRRDARALRPLWERLTEVTPEVVLPLPTGLDRDDEFVRYRLLIEMRDAALALSAHIRPEHEARVRSELAAATPPPADLDASTEAALLLFAVATERAGVNAVAPPRTCRRPLLSEGADLESETAWLRRVTTAMTTRPVQSAAHTLASTRLEPT</sequence>
<dbReference type="InterPro" id="IPR050039">
    <property type="entry name" value="MAB_1171c-like"/>
</dbReference>
<feature type="transmembrane region" description="Helical" evidence="1">
    <location>
        <begin position="65"/>
        <end position="82"/>
    </location>
</feature>
<evidence type="ECO:0000256" key="1">
    <source>
        <dbReference type="SAM" id="Phobius"/>
    </source>
</evidence>
<keyword evidence="1" id="KW-1133">Transmembrane helix</keyword>
<feature type="transmembrane region" description="Helical" evidence="1">
    <location>
        <begin position="94"/>
        <end position="115"/>
    </location>
</feature>
<dbReference type="InterPro" id="IPR046675">
    <property type="entry name" value="DUF6545"/>
</dbReference>
<evidence type="ECO:0000313" key="3">
    <source>
        <dbReference type="EMBL" id="QES47231.1"/>
    </source>
</evidence>
<accession>A0A5P2D1K3</accession>
<feature type="transmembrane region" description="Helical" evidence="1">
    <location>
        <begin position="135"/>
        <end position="152"/>
    </location>
</feature>
<gene>
    <name evidence="3" type="ORF">DEJ50_04670</name>
</gene>
<evidence type="ECO:0000313" key="4">
    <source>
        <dbReference type="Proteomes" id="UP000325211"/>
    </source>
</evidence>
<protein>
    <recommendedName>
        <fullName evidence="2">DUF6545 domain-containing protein</fullName>
    </recommendedName>
</protein>
<feature type="transmembrane region" description="Helical" evidence="1">
    <location>
        <begin position="173"/>
        <end position="199"/>
    </location>
</feature>
<keyword evidence="1" id="KW-0472">Membrane</keyword>